<proteinExistence type="predicted"/>
<dbReference type="EMBL" id="CP003137">
    <property type="protein sequence ID" value="AEV95859.1"/>
    <property type="molecule type" value="Genomic_DNA"/>
</dbReference>
<dbReference type="Proteomes" id="UP000005444">
    <property type="component" value="Chromosome"/>
</dbReference>
<name>G8PAZ1_PEDCP</name>
<gene>
    <name evidence="2" type="ordered locus">PECL_1642</name>
</gene>
<keyword evidence="1" id="KW-0812">Transmembrane</keyword>
<evidence type="ECO:0000256" key="1">
    <source>
        <dbReference type="SAM" id="Phobius"/>
    </source>
</evidence>
<dbReference type="KEGG" id="pce:PECL_1642"/>
<dbReference type="eggNOG" id="ENOG5031ES7">
    <property type="taxonomic scope" value="Bacteria"/>
</dbReference>
<keyword evidence="1" id="KW-1133">Transmembrane helix</keyword>
<keyword evidence="1" id="KW-0472">Membrane</keyword>
<dbReference type="HOGENOM" id="CLU_3186952_0_0_9"/>
<dbReference type="PATRIC" id="fig|701521.8.peg.1543"/>
<evidence type="ECO:0000313" key="2">
    <source>
        <dbReference type="EMBL" id="AEV95859.1"/>
    </source>
</evidence>
<reference evidence="2 3" key="1">
    <citation type="journal article" date="2012" name="J. Bacteriol.">
        <title>Complete Genome Sequence of the Beer Spoilage Organism Pediococcus claussenii ATCC BAA-344T.</title>
        <authorList>
            <person name="Pittet V."/>
            <person name="Abegunde T."/>
            <person name="Marfleet T."/>
            <person name="Haakensen M."/>
            <person name="Morrow K."/>
            <person name="Jayaprakash T."/>
            <person name="Schroeder K."/>
            <person name="Trost B."/>
            <person name="Byrns S."/>
            <person name="Bergsveinson J."/>
            <person name="Kusalik A."/>
            <person name="Ziola B."/>
        </authorList>
    </citation>
    <scope>NUCLEOTIDE SEQUENCE [LARGE SCALE GENOMIC DNA]</scope>
    <source>
        <strain evidence="2 3">ATCC BAA-344</strain>
    </source>
</reference>
<feature type="transmembrane region" description="Helical" evidence="1">
    <location>
        <begin position="15"/>
        <end position="34"/>
    </location>
</feature>
<accession>G8PAZ1</accession>
<organism evidence="2 3">
    <name type="scientific">Pediococcus claussenii (strain ATCC BAA-344 / DSM 14800 / JCM 18046 / KCTC 3811 / LMG 21948 / P06)</name>
    <dbReference type="NCBI Taxonomy" id="701521"/>
    <lineage>
        <taxon>Bacteria</taxon>
        <taxon>Bacillati</taxon>
        <taxon>Bacillota</taxon>
        <taxon>Bacilli</taxon>
        <taxon>Lactobacillales</taxon>
        <taxon>Lactobacillaceae</taxon>
        <taxon>Pediococcus</taxon>
    </lineage>
</organism>
<protein>
    <submittedName>
        <fullName evidence="2">Uncharacterized protein</fullName>
    </submittedName>
</protein>
<evidence type="ECO:0000313" key="3">
    <source>
        <dbReference type="Proteomes" id="UP000005444"/>
    </source>
</evidence>
<keyword evidence="3" id="KW-1185">Reference proteome</keyword>
<sequence>MKPVTQFFYKWPRNFTIALIVEAFIAQPIARYVISVLHKNKQSENI</sequence>
<dbReference type="AlphaFoldDB" id="G8PAZ1"/>